<evidence type="ECO:0000256" key="1">
    <source>
        <dbReference type="ARBA" id="ARBA00022801"/>
    </source>
</evidence>
<dbReference type="PRINTS" id="PR00737">
    <property type="entry name" value="GLHYDRLASE16"/>
</dbReference>
<dbReference type="EMBL" id="UINC01149186">
    <property type="protein sequence ID" value="SVD41495.1"/>
    <property type="molecule type" value="Genomic_DNA"/>
</dbReference>
<accession>A0A382V651</accession>
<dbReference type="AlphaFoldDB" id="A0A382V651"/>
<dbReference type="InterPro" id="IPR013320">
    <property type="entry name" value="ConA-like_dom_sf"/>
</dbReference>
<sequence>MRQIIILYLVQAVILGQLYRGAELRTVEPVLYGKFEAKYKPAQGDGLVSSFFTYNDDNPNTPWAEIDIELLGVYDRVVDFNTITWGQDSHIRQHYVSFNPHEDYHTYGFEWTPDYVSWFIDGEEVYRQVGAHIDSLHYSQKIMMNIWNPVYDDWVGAWNPEILPRFSYYDYVSYASYTPGEGDTGSDSNFTFMWKDDFDVFDYNRWEKSDDHTWGGNQSLFIDDNIHYENGNMILCLTTTSDIGYVDYSEPKVLWARQYNHTI</sequence>
<feature type="domain" description="GH16" evidence="3">
    <location>
        <begin position="1"/>
        <end position="180"/>
    </location>
</feature>
<keyword evidence="2" id="KW-0326">Glycosidase</keyword>
<evidence type="ECO:0000256" key="2">
    <source>
        <dbReference type="ARBA" id="ARBA00023295"/>
    </source>
</evidence>
<dbReference type="PROSITE" id="PS51762">
    <property type="entry name" value="GH16_2"/>
    <property type="match status" value="1"/>
</dbReference>
<dbReference type="SUPFAM" id="SSF49899">
    <property type="entry name" value="Concanavalin A-like lectins/glucanases"/>
    <property type="match status" value="1"/>
</dbReference>
<dbReference type="Pfam" id="PF00722">
    <property type="entry name" value="Glyco_hydro_16"/>
    <property type="match status" value="1"/>
</dbReference>
<reference evidence="4" key="1">
    <citation type="submission" date="2018-05" db="EMBL/GenBank/DDBJ databases">
        <authorList>
            <person name="Lanie J.A."/>
            <person name="Ng W.-L."/>
            <person name="Kazmierczak K.M."/>
            <person name="Andrzejewski T.M."/>
            <person name="Davidsen T.M."/>
            <person name="Wayne K.J."/>
            <person name="Tettelin H."/>
            <person name="Glass J.I."/>
            <person name="Rusch D."/>
            <person name="Podicherti R."/>
            <person name="Tsui H.-C.T."/>
            <person name="Winkler M.E."/>
        </authorList>
    </citation>
    <scope>NUCLEOTIDE SEQUENCE</scope>
</reference>
<dbReference type="PANTHER" id="PTHR10963">
    <property type="entry name" value="GLYCOSYL HYDROLASE-RELATED"/>
    <property type="match status" value="1"/>
</dbReference>
<evidence type="ECO:0000313" key="4">
    <source>
        <dbReference type="EMBL" id="SVD41495.1"/>
    </source>
</evidence>
<organism evidence="4">
    <name type="scientific">marine metagenome</name>
    <dbReference type="NCBI Taxonomy" id="408172"/>
    <lineage>
        <taxon>unclassified sequences</taxon>
        <taxon>metagenomes</taxon>
        <taxon>ecological metagenomes</taxon>
    </lineage>
</organism>
<protein>
    <recommendedName>
        <fullName evidence="3">GH16 domain-containing protein</fullName>
    </recommendedName>
</protein>
<keyword evidence="1" id="KW-0378">Hydrolase</keyword>
<feature type="non-terminal residue" evidence="4">
    <location>
        <position position="263"/>
    </location>
</feature>
<dbReference type="GO" id="GO:0005975">
    <property type="term" value="P:carbohydrate metabolic process"/>
    <property type="evidence" value="ECO:0007669"/>
    <property type="project" value="InterPro"/>
</dbReference>
<dbReference type="Gene3D" id="2.60.120.200">
    <property type="match status" value="1"/>
</dbReference>
<dbReference type="InterPro" id="IPR000757">
    <property type="entry name" value="Beta-glucanase-like"/>
</dbReference>
<name>A0A382V651_9ZZZZ</name>
<gene>
    <name evidence="4" type="ORF">METZ01_LOCUS394349</name>
</gene>
<dbReference type="GO" id="GO:0004553">
    <property type="term" value="F:hydrolase activity, hydrolyzing O-glycosyl compounds"/>
    <property type="evidence" value="ECO:0007669"/>
    <property type="project" value="InterPro"/>
</dbReference>
<dbReference type="PANTHER" id="PTHR10963:SF60">
    <property type="entry name" value="GRAM-NEGATIVE BACTERIA-BINDING PROTEIN 1-RELATED"/>
    <property type="match status" value="1"/>
</dbReference>
<dbReference type="InterPro" id="IPR050546">
    <property type="entry name" value="Glycosyl_Hydrlase_16"/>
</dbReference>
<dbReference type="InterPro" id="IPR008264">
    <property type="entry name" value="Beta_glucanase"/>
</dbReference>
<proteinExistence type="predicted"/>
<evidence type="ECO:0000259" key="3">
    <source>
        <dbReference type="PROSITE" id="PS51762"/>
    </source>
</evidence>